<organism evidence="2 3">
    <name type="scientific">Trichomonas vaginalis (strain ATCC PRA-98 / G3)</name>
    <dbReference type="NCBI Taxonomy" id="412133"/>
    <lineage>
        <taxon>Eukaryota</taxon>
        <taxon>Metamonada</taxon>
        <taxon>Parabasalia</taxon>
        <taxon>Trichomonadida</taxon>
        <taxon>Trichomonadidae</taxon>
        <taxon>Trichomonas</taxon>
    </lineage>
</organism>
<dbReference type="Gene3D" id="1.25.40.90">
    <property type="match status" value="1"/>
</dbReference>
<evidence type="ECO:0008006" key="4">
    <source>
        <dbReference type="Google" id="ProtNLM"/>
    </source>
</evidence>
<dbReference type="EMBL" id="DS113457">
    <property type="protein sequence ID" value="EAY05105.1"/>
    <property type="molecule type" value="Genomic_DNA"/>
</dbReference>
<proteinExistence type="predicted"/>
<dbReference type="KEGG" id="tva:4762971"/>
<dbReference type="OrthoDB" id="10462072at2759"/>
<reference evidence="2" key="1">
    <citation type="submission" date="2006-10" db="EMBL/GenBank/DDBJ databases">
        <authorList>
            <person name="Amadeo P."/>
            <person name="Zhao Q."/>
            <person name="Wortman J."/>
            <person name="Fraser-Liggett C."/>
            <person name="Carlton J."/>
        </authorList>
    </citation>
    <scope>NUCLEOTIDE SEQUENCE</scope>
    <source>
        <strain evidence="2">G3</strain>
    </source>
</reference>
<accession>A2EQG3</accession>
<dbReference type="VEuPathDB" id="TrichDB:TVAG_108390"/>
<dbReference type="InterPro" id="IPR008942">
    <property type="entry name" value="ENTH_VHS"/>
</dbReference>
<dbReference type="RefSeq" id="XP_001317328.1">
    <property type="nucleotide sequence ID" value="XM_001317293.1"/>
</dbReference>
<reference evidence="2" key="2">
    <citation type="journal article" date="2007" name="Science">
        <title>Draft genome sequence of the sexually transmitted pathogen Trichomonas vaginalis.</title>
        <authorList>
            <person name="Carlton J.M."/>
            <person name="Hirt R.P."/>
            <person name="Silva J.C."/>
            <person name="Delcher A.L."/>
            <person name="Schatz M."/>
            <person name="Zhao Q."/>
            <person name="Wortman J.R."/>
            <person name="Bidwell S.L."/>
            <person name="Alsmark U.C.M."/>
            <person name="Besteiro S."/>
            <person name="Sicheritz-Ponten T."/>
            <person name="Noel C.J."/>
            <person name="Dacks J.B."/>
            <person name="Foster P.G."/>
            <person name="Simillion C."/>
            <person name="Van de Peer Y."/>
            <person name="Miranda-Saavedra D."/>
            <person name="Barton G.J."/>
            <person name="Westrop G.D."/>
            <person name="Mueller S."/>
            <person name="Dessi D."/>
            <person name="Fiori P.L."/>
            <person name="Ren Q."/>
            <person name="Paulsen I."/>
            <person name="Zhang H."/>
            <person name="Bastida-Corcuera F.D."/>
            <person name="Simoes-Barbosa A."/>
            <person name="Brown M.T."/>
            <person name="Hayes R.D."/>
            <person name="Mukherjee M."/>
            <person name="Okumura C.Y."/>
            <person name="Schneider R."/>
            <person name="Smith A.J."/>
            <person name="Vanacova S."/>
            <person name="Villalvazo M."/>
            <person name="Haas B.J."/>
            <person name="Pertea M."/>
            <person name="Feldblyum T.V."/>
            <person name="Utterback T.R."/>
            <person name="Shu C.L."/>
            <person name="Osoegawa K."/>
            <person name="de Jong P.J."/>
            <person name="Hrdy I."/>
            <person name="Horvathova L."/>
            <person name="Zubacova Z."/>
            <person name="Dolezal P."/>
            <person name="Malik S.B."/>
            <person name="Logsdon J.M. Jr."/>
            <person name="Henze K."/>
            <person name="Gupta A."/>
            <person name="Wang C.C."/>
            <person name="Dunne R.L."/>
            <person name="Upcroft J.A."/>
            <person name="Upcroft P."/>
            <person name="White O."/>
            <person name="Salzberg S.L."/>
            <person name="Tang P."/>
            <person name="Chiu C.-H."/>
            <person name="Lee Y.-S."/>
            <person name="Embley T.M."/>
            <person name="Coombs G.H."/>
            <person name="Mottram J.C."/>
            <person name="Tachezy J."/>
            <person name="Fraser-Liggett C.M."/>
            <person name="Johnson P.J."/>
        </authorList>
    </citation>
    <scope>NUCLEOTIDE SEQUENCE [LARGE SCALE GENOMIC DNA]</scope>
    <source>
        <strain evidence="2">G3</strain>
    </source>
</reference>
<dbReference type="InParanoid" id="A2EQG3"/>
<feature type="region of interest" description="Disordered" evidence="1">
    <location>
        <begin position="253"/>
        <end position="276"/>
    </location>
</feature>
<evidence type="ECO:0000256" key="1">
    <source>
        <dbReference type="SAM" id="MobiDB-lite"/>
    </source>
</evidence>
<dbReference type="SUPFAM" id="SSF48464">
    <property type="entry name" value="ENTH/VHS domain"/>
    <property type="match status" value="1"/>
</dbReference>
<name>A2EQG3_TRIV3</name>
<dbReference type="Proteomes" id="UP000001542">
    <property type="component" value="Unassembled WGS sequence"/>
</dbReference>
<dbReference type="AlphaFoldDB" id="A2EQG3"/>
<protein>
    <recommendedName>
        <fullName evidence="4">VHS domain-containing protein</fullName>
    </recommendedName>
</protein>
<dbReference type="VEuPathDB" id="TrichDB:TVAGG3_0214460"/>
<gene>
    <name evidence="2" type="ORF">TVAG_108390</name>
</gene>
<dbReference type="SMR" id="A2EQG3"/>
<evidence type="ECO:0000313" key="2">
    <source>
        <dbReference type="EMBL" id="EAY05105.1"/>
    </source>
</evidence>
<sequence>MDAFVVVHENLIRKAINGQPGHPDWAGIMRLVNAVEAQPSSIDVFLELLVKHLKKDPSGLKYNSLMLIDALFKNGKKAQLARLQTKLLTSQLSAPELSEEPQLQNFIHQNAKIWVDCCAKENCLNSDFDKWQKTICTYYFVPQLTDELRTKFYSDLDSAAEILAMFCQTLITTFAEQGNPQDPLLREININVLEISRRAEKLVQTLNDPKLRSFCSKIFEFAKCCIIQYEAFKKNGSFDTQLLTKSMMKVEAEQKSRGQAKNAKSEEKPVKRTPLRTYGDDMADEDFFAEMAKLRAQRKGLQVQAQPVSTQQAVNDLLLLL</sequence>
<evidence type="ECO:0000313" key="3">
    <source>
        <dbReference type="Proteomes" id="UP000001542"/>
    </source>
</evidence>
<keyword evidence="3" id="KW-1185">Reference proteome</keyword>